<evidence type="ECO:0000313" key="2">
    <source>
        <dbReference type="WBParaSite" id="jg23089"/>
    </source>
</evidence>
<dbReference type="AlphaFoldDB" id="A0A915DUI3"/>
<sequence>MSLNPSNKIVLARKIYCEVFRFLSRAQLAKVQTVNYEFKSICERNFQLAPYHVIQNECCVTGDFIIIQIYPEVCVHIKVASYLKLPLYLRFATLQFLGDYKLEKGYLSNETLQVFECSKHVLKHTLAIFTFCATVEKDMEDQQINFFYELFRDVIHAEVICIESLDKLFCPIRDCFFSLPAIRHCTELQFYSLPTPKGSKRLINAVEPCPFIIYITGAKTMLLGEQPMRNRVTKENLTFIKKVDNDKCQLIIERAIKILHEEDDRKNVDTFAQSFVDLSLCSY</sequence>
<proteinExistence type="predicted"/>
<protein>
    <submittedName>
        <fullName evidence="2">F-box domain-containing protein</fullName>
    </submittedName>
</protein>
<dbReference type="Proteomes" id="UP000887574">
    <property type="component" value="Unplaced"/>
</dbReference>
<evidence type="ECO:0000313" key="1">
    <source>
        <dbReference type="Proteomes" id="UP000887574"/>
    </source>
</evidence>
<accession>A0A915DUI3</accession>
<keyword evidence="1" id="KW-1185">Reference proteome</keyword>
<dbReference type="WBParaSite" id="jg23089">
    <property type="protein sequence ID" value="jg23089"/>
    <property type="gene ID" value="jg23089"/>
</dbReference>
<name>A0A915DUI3_9BILA</name>
<organism evidence="1 2">
    <name type="scientific">Ditylenchus dipsaci</name>
    <dbReference type="NCBI Taxonomy" id="166011"/>
    <lineage>
        <taxon>Eukaryota</taxon>
        <taxon>Metazoa</taxon>
        <taxon>Ecdysozoa</taxon>
        <taxon>Nematoda</taxon>
        <taxon>Chromadorea</taxon>
        <taxon>Rhabditida</taxon>
        <taxon>Tylenchina</taxon>
        <taxon>Tylenchomorpha</taxon>
        <taxon>Sphaerularioidea</taxon>
        <taxon>Anguinidae</taxon>
        <taxon>Anguininae</taxon>
        <taxon>Ditylenchus</taxon>
    </lineage>
</organism>
<reference evidence="2" key="1">
    <citation type="submission" date="2022-11" db="UniProtKB">
        <authorList>
            <consortium name="WormBaseParasite"/>
        </authorList>
    </citation>
    <scope>IDENTIFICATION</scope>
</reference>